<evidence type="ECO:0000256" key="1">
    <source>
        <dbReference type="SAM" id="MobiDB-lite"/>
    </source>
</evidence>
<feature type="region of interest" description="Disordered" evidence="1">
    <location>
        <begin position="140"/>
        <end position="163"/>
    </location>
</feature>
<dbReference type="OrthoDB" id="7427954at2"/>
<dbReference type="AlphaFoldDB" id="A0A5C8P966"/>
<dbReference type="SUPFAM" id="SSF46785">
    <property type="entry name" value="Winged helix' DNA-binding domain"/>
    <property type="match status" value="1"/>
</dbReference>
<keyword evidence="4" id="KW-1185">Reference proteome</keyword>
<gene>
    <name evidence="3" type="ORF">FHP25_35125</name>
</gene>
<sequence length="163" mass="18102">MTPPQRIVTLISLLRRTSQLMVDEITERLEAAGFADLPPAYHPIFENIDPEGTRLTVLAARARLTHQSMGEIVAELQRRGYVERVADPTDGRARLVCLTAAGRDVVRTAIREIAAIEAKWQQRWRRAGLKGELRGPFEAALRQEDVGDPATAQPSPATARAKR</sequence>
<dbReference type="PANTHER" id="PTHR33164">
    <property type="entry name" value="TRANSCRIPTIONAL REGULATOR, MARR FAMILY"/>
    <property type="match status" value="1"/>
</dbReference>
<dbReference type="InterPro" id="IPR039422">
    <property type="entry name" value="MarR/SlyA-like"/>
</dbReference>
<dbReference type="InterPro" id="IPR000835">
    <property type="entry name" value="HTH_MarR-typ"/>
</dbReference>
<evidence type="ECO:0000313" key="4">
    <source>
        <dbReference type="Proteomes" id="UP000321638"/>
    </source>
</evidence>
<reference evidence="3 4" key="1">
    <citation type="submission" date="2019-06" db="EMBL/GenBank/DDBJ databases">
        <title>New taxonomy in bacterial strain CC-CFT640, isolated from vineyard.</title>
        <authorList>
            <person name="Lin S.-Y."/>
            <person name="Tsai C.-F."/>
            <person name="Young C.-C."/>
        </authorList>
    </citation>
    <scope>NUCLEOTIDE SEQUENCE [LARGE SCALE GENOMIC DNA]</scope>
    <source>
        <strain evidence="3 4">CC-CFT640</strain>
    </source>
</reference>
<proteinExistence type="predicted"/>
<dbReference type="Proteomes" id="UP000321638">
    <property type="component" value="Unassembled WGS sequence"/>
</dbReference>
<dbReference type="RefSeq" id="WP_147851679.1">
    <property type="nucleotide sequence ID" value="NZ_VDUZ01000061.1"/>
</dbReference>
<evidence type="ECO:0000313" key="3">
    <source>
        <dbReference type="EMBL" id="TXL70361.1"/>
    </source>
</evidence>
<dbReference type="SMART" id="SM00347">
    <property type="entry name" value="HTH_MARR"/>
    <property type="match status" value="1"/>
</dbReference>
<dbReference type="InterPro" id="IPR036390">
    <property type="entry name" value="WH_DNA-bd_sf"/>
</dbReference>
<organism evidence="3 4">
    <name type="scientific">Vineibacter terrae</name>
    <dbReference type="NCBI Taxonomy" id="2586908"/>
    <lineage>
        <taxon>Bacteria</taxon>
        <taxon>Pseudomonadati</taxon>
        <taxon>Pseudomonadota</taxon>
        <taxon>Alphaproteobacteria</taxon>
        <taxon>Hyphomicrobiales</taxon>
        <taxon>Vineibacter</taxon>
    </lineage>
</organism>
<dbReference type="InterPro" id="IPR036388">
    <property type="entry name" value="WH-like_DNA-bd_sf"/>
</dbReference>
<evidence type="ECO:0000259" key="2">
    <source>
        <dbReference type="SMART" id="SM00347"/>
    </source>
</evidence>
<dbReference type="PANTHER" id="PTHR33164:SF43">
    <property type="entry name" value="HTH-TYPE TRANSCRIPTIONAL REPRESSOR YETL"/>
    <property type="match status" value="1"/>
</dbReference>
<comment type="caution">
    <text evidence="3">The sequence shown here is derived from an EMBL/GenBank/DDBJ whole genome shotgun (WGS) entry which is preliminary data.</text>
</comment>
<protein>
    <submittedName>
        <fullName evidence="3">Winged helix-turn-helix transcriptional regulator</fullName>
    </submittedName>
</protein>
<dbReference type="GO" id="GO:0003700">
    <property type="term" value="F:DNA-binding transcription factor activity"/>
    <property type="evidence" value="ECO:0007669"/>
    <property type="project" value="InterPro"/>
</dbReference>
<name>A0A5C8P966_9HYPH</name>
<accession>A0A5C8P966</accession>
<dbReference type="Gene3D" id="1.10.10.10">
    <property type="entry name" value="Winged helix-like DNA-binding domain superfamily/Winged helix DNA-binding domain"/>
    <property type="match status" value="1"/>
</dbReference>
<dbReference type="GO" id="GO:0006950">
    <property type="term" value="P:response to stress"/>
    <property type="evidence" value="ECO:0007669"/>
    <property type="project" value="TreeGrafter"/>
</dbReference>
<dbReference type="Pfam" id="PF12802">
    <property type="entry name" value="MarR_2"/>
    <property type="match status" value="1"/>
</dbReference>
<dbReference type="EMBL" id="VDUZ01000061">
    <property type="protein sequence ID" value="TXL70361.1"/>
    <property type="molecule type" value="Genomic_DNA"/>
</dbReference>
<feature type="domain" description="HTH marR-type" evidence="2">
    <location>
        <begin position="30"/>
        <end position="129"/>
    </location>
</feature>